<keyword evidence="8 15" id="KW-0479">Metal-binding</keyword>
<dbReference type="EMBL" id="JACDQQ010000386">
    <property type="protein sequence ID" value="MBA0084135.1"/>
    <property type="molecule type" value="Genomic_DNA"/>
</dbReference>
<evidence type="ECO:0000256" key="4">
    <source>
        <dbReference type="ARBA" id="ARBA00011575"/>
    </source>
</evidence>
<gene>
    <name evidence="15 18" type="primary">trpE</name>
    <name evidence="18" type="ORF">HRJ53_03985</name>
</gene>
<dbReference type="InterPro" id="IPR015890">
    <property type="entry name" value="Chorismate_C"/>
</dbReference>
<keyword evidence="9 15" id="KW-0822">Tryptophan biosynthesis</keyword>
<evidence type="ECO:0000256" key="6">
    <source>
        <dbReference type="ARBA" id="ARBA00020653"/>
    </source>
</evidence>
<dbReference type="NCBIfam" id="TIGR00564">
    <property type="entry name" value="trpE_most"/>
    <property type="match status" value="1"/>
</dbReference>
<evidence type="ECO:0000256" key="12">
    <source>
        <dbReference type="ARBA" id="ARBA00023239"/>
    </source>
</evidence>
<keyword evidence="12 15" id="KW-0456">Lyase</keyword>
<evidence type="ECO:0000256" key="9">
    <source>
        <dbReference type="ARBA" id="ARBA00022822"/>
    </source>
</evidence>
<comment type="pathway">
    <text evidence="2 15">Amino-acid biosynthesis; L-tryptophan biosynthesis; L-tryptophan from chorismate: step 1/5.</text>
</comment>
<evidence type="ECO:0000256" key="7">
    <source>
        <dbReference type="ARBA" id="ARBA00022605"/>
    </source>
</evidence>
<protein>
    <recommendedName>
        <fullName evidence="6 15">Anthranilate synthase component 1</fullName>
        <ecNumber evidence="5 15">4.1.3.27</ecNumber>
    </recommendedName>
</protein>
<dbReference type="PRINTS" id="PR00095">
    <property type="entry name" value="ANTSNTHASEI"/>
</dbReference>
<keyword evidence="11 15" id="KW-0057">Aromatic amino acid biosynthesis</keyword>
<evidence type="ECO:0000256" key="8">
    <source>
        <dbReference type="ARBA" id="ARBA00022723"/>
    </source>
</evidence>
<dbReference type="GO" id="GO:0000162">
    <property type="term" value="P:L-tryptophan biosynthetic process"/>
    <property type="evidence" value="ECO:0007669"/>
    <property type="project" value="UniProtKB-UniPathway"/>
</dbReference>
<comment type="similarity">
    <text evidence="3 15">Belongs to the anthranilate synthase component I family.</text>
</comment>
<name>A0A7V8SVF4_9BACT</name>
<dbReference type="Proteomes" id="UP000567293">
    <property type="component" value="Unassembled WGS sequence"/>
</dbReference>
<feature type="domain" description="Chorismate-utilising enzyme C-terminal" evidence="16">
    <location>
        <begin position="227"/>
        <end position="480"/>
    </location>
</feature>
<reference evidence="18" key="1">
    <citation type="submission" date="2020-06" db="EMBL/GenBank/DDBJ databases">
        <title>Legume-microbial interactions unlock mineral nutrients during tropical forest succession.</title>
        <authorList>
            <person name="Epihov D.Z."/>
        </authorList>
    </citation>
    <scope>NUCLEOTIDE SEQUENCE [LARGE SCALE GENOMIC DNA]</scope>
    <source>
        <strain evidence="18">Pan2503</strain>
    </source>
</reference>
<dbReference type="SUPFAM" id="SSF56322">
    <property type="entry name" value="ADC synthase"/>
    <property type="match status" value="1"/>
</dbReference>
<dbReference type="GO" id="GO:0004049">
    <property type="term" value="F:anthranilate synthase activity"/>
    <property type="evidence" value="ECO:0007669"/>
    <property type="project" value="UniProtKB-EC"/>
</dbReference>
<dbReference type="InterPro" id="IPR005256">
    <property type="entry name" value="Anth_synth_I_PabB"/>
</dbReference>
<evidence type="ECO:0000256" key="2">
    <source>
        <dbReference type="ARBA" id="ARBA00004873"/>
    </source>
</evidence>
<dbReference type="EC" id="4.1.3.27" evidence="5 15"/>
<comment type="cofactor">
    <cofactor evidence="1 15">
        <name>Mg(2+)</name>
        <dbReference type="ChEBI" id="CHEBI:18420"/>
    </cofactor>
</comment>
<evidence type="ECO:0000256" key="5">
    <source>
        <dbReference type="ARBA" id="ARBA00012266"/>
    </source>
</evidence>
<evidence type="ECO:0000256" key="11">
    <source>
        <dbReference type="ARBA" id="ARBA00023141"/>
    </source>
</evidence>
<dbReference type="InterPro" id="IPR019999">
    <property type="entry name" value="Anth_synth_I-like"/>
</dbReference>
<comment type="function">
    <text evidence="13 15">Part of a heterotetrameric complex that catalyzes the two-step biosynthesis of anthranilate, an intermediate in the biosynthesis of L-tryptophan. In the first step, the glutamine-binding beta subunit (TrpG) of anthranilate synthase (AS) provides the glutamine amidotransferase activity which generates ammonia as a substrate that, along with chorismate, is used in the second step, catalyzed by the large alpha subunit of AS (TrpE) to produce anthranilate. In the absence of TrpG, TrpE can synthesize anthranilate directly from chorismate and high concentrations of ammonia.</text>
</comment>
<keyword evidence="10 15" id="KW-0460">Magnesium</keyword>
<dbReference type="GO" id="GO:0046872">
    <property type="term" value="F:metal ion binding"/>
    <property type="evidence" value="ECO:0007669"/>
    <property type="project" value="UniProtKB-KW"/>
</dbReference>
<dbReference type="Pfam" id="PF00425">
    <property type="entry name" value="Chorismate_bind"/>
    <property type="match status" value="1"/>
</dbReference>
<dbReference type="PANTHER" id="PTHR11236">
    <property type="entry name" value="AMINOBENZOATE/ANTHRANILATE SYNTHASE"/>
    <property type="match status" value="1"/>
</dbReference>
<sequence length="495" mass="56100">MIQPDFQEFQRLAKQGNLIPVYDIFPADLLTPVSAYLRITQGARYSFLLESVEGGEKIARYTFAGAHPEEIFRYGNGACVLENRERLVWEERDPISFLRERVERFHPVRLPSLPPLVAGAIGYFSYDMVRLIERLPKRLGDEIGLYDAVLMFYHGLIAFDHVQHRLWIVRNVFTEGQGSLRAKYDAAVREIKKTRQLLEQPVAAERPRMPLKGSKPASLAVHSNFRRSEYLDIVRKAKKYIRAGDIFQVVLSQRFSAKAQAEPFEVYRQLRALNPSPYLFYLQLNDVAVVGSSPEMLVKVQGRDVFYRPIAGTRRRGKDEAEDQRLEREMLASEKERAEHIMLVDLGRNDLGRVCEYGTVKVEKLLTVERYSHVMHIVSSLRGCLRDDVDCFDALMACFPAGTVSGAPKVRAMEIIEELERTRRGIYAGGILYLDFAGNLDSCIALRTMVVKKGVAYVQAGGGIVADSTPEGEYQESVNKSEALLTALEAAERAR</sequence>
<evidence type="ECO:0000256" key="1">
    <source>
        <dbReference type="ARBA" id="ARBA00001946"/>
    </source>
</evidence>
<dbReference type="UniPathway" id="UPA00035">
    <property type="reaction ID" value="UER00040"/>
</dbReference>
<evidence type="ECO:0000256" key="13">
    <source>
        <dbReference type="ARBA" id="ARBA00025634"/>
    </source>
</evidence>
<dbReference type="AlphaFoldDB" id="A0A7V8SVF4"/>
<feature type="domain" description="Anthranilate synthase component I N-terminal" evidence="17">
    <location>
        <begin position="28"/>
        <end position="168"/>
    </location>
</feature>
<evidence type="ECO:0000256" key="3">
    <source>
        <dbReference type="ARBA" id="ARBA00009562"/>
    </source>
</evidence>
<evidence type="ECO:0000256" key="14">
    <source>
        <dbReference type="ARBA" id="ARBA00047683"/>
    </source>
</evidence>
<proteinExistence type="inferred from homology"/>
<evidence type="ECO:0000256" key="10">
    <source>
        <dbReference type="ARBA" id="ARBA00022842"/>
    </source>
</evidence>
<dbReference type="InterPro" id="IPR006805">
    <property type="entry name" value="Anth_synth_I_N"/>
</dbReference>
<keyword evidence="7 15" id="KW-0028">Amino-acid biosynthesis</keyword>
<evidence type="ECO:0000259" key="17">
    <source>
        <dbReference type="Pfam" id="PF04715"/>
    </source>
</evidence>
<comment type="caution">
    <text evidence="18">The sequence shown here is derived from an EMBL/GenBank/DDBJ whole genome shotgun (WGS) entry which is preliminary data.</text>
</comment>
<dbReference type="InterPro" id="IPR005801">
    <property type="entry name" value="ADC_synthase"/>
</dbReference>
<keyword evidence="19" id="KW-1185">Reference proteome</keyword>
<organism evidence="18 19">
    <name type="scientific">Candidatus Acidiferrum panamense</name>
    <dbReference type="NCBI Taxonomy" id="2741543"/>
    <lineage>
        <taxon>Bacteria</taxon>
        <taxon>Pseudomonadati</taxon>
        <taxon>Acidobacteriota</taxon>
        <taxon>Terriglobia</taxon>
        <taxon>Candidatus Acidiferrales</taxon>
        <taxon>Candidatus Acidiferrum</taxon>
    </lineage>
</organism>
<evidence type="ECO:0000256" key="15">
    <source>
        <dbReference type="RuleBase" id="RU364045"/>
    </source>
</evidence>
<evidence type="ECO:0000259" key="16">
    <source>
        <dbReference type="Pfam" id="PF00425"/>
    </source>
</evidence>
<accession>A0A7V8SVF4</accession>
<evidence type="ECO:0000313" key="19">
    <source>
        <dbReference type="Proteomes" id="UP000567293"/>
    </source>
</evidence>
<evidence type="ECO:0000313" key="18">
    <source>
        <dbReference type="EMBL" id="MBA0084135.1"/>
    </source>
</evidence>
<comment type="subunit">
    <text evidence="4 15">Heterotetramer consisting of two non-identical subunits: a beta subunit (TrpG) and a large alpha subunit (TrpE).</text>
</comment>
<dbReference type="Pfam" id="PF04715">
    <property type="entry name" value="Anth_synt_I_N"/>
    <property type="match status" value="1"/>
</dbReference>
<dbReference type="PANTHER" id="PTHR11236:SF48">
    <property type="entry name" value="ISOCHORISMATE SYNTHASE MENF"/>
    <property type="match status" value="1"/>
</dbReference>
<comment type="catalytic activity">
    <reaction evidence="14 15">
        <text>chorismate + L-glutamine = anthranilate + pyruvate + L-glutamate + H(+)</text>
        <dbReference type="Rhea" id="RHEA:21732"/>
        <dbReference type="ChEBI" id="CHEBI:15361"/>
        <dbReference type="ChEBI" id="CHEBI:15378"/>
        <dbReference type="ChEBI" id="CHEBI:16567"/>
        <dbReference type="ChEBI" id="CHEBI:29748"/>
        <dbReference type="ChEBI" id="CHEBI:29985"/>
        <dbReference type="ChEBI" id="CHEBI:58359"/>
        <dbReference type="EC" id="4.1.3.27"/>
    </reaction>
</comment>
<dbReference type="Gene3D" id="3.60.120.10">
    <property type="entry name" value="Anthranilate synthase"/>
    <property type="match status" value="1"/>
</dbReference>